<feature type="region of interest" description="Disordered" evidence="1">
    <location>
        <begin position="1"/>
        <end position="66"/>
    </location>
</feature>
<evidence type="ECO:0000256" key="1">
    <source>
        <dbReference type="SAM" id="MobiDB-lite"/>
    </source>
</evidence>
<accession>A0A8X7BCP5</accession>
<evidence type="ECO:0000313" key="2">
    <source>
        <dbReference type="EMBL" id="GFY26688.1"/>
    </source>
</evidence>
<dbReference type="AlphaFoldDB" id="A0A8X7BCP5"/>
<evidence type="ECO:0000313" key="3">
    <source>
        <dbReference type="Proteomes" id="UP000887159"/>
    </source>
</evidence>
<organism evidence="2 3">
    <name type="scientific">Trichonephila clavipes</name>
    <name type="common">Golden silk orbweaver</name>
    <name type="synonym">Nephila clavipes</name>
    <dbReference type="NCBI Taxonomy" id="2585209"/>
    <lineage>
        <taxon>Eukaryota</taxon>
        <taxon>Metazoa</taxon>
        <taxon>Ecdysozoa</taxon>
        <taxon>Arthropoda</taxon>
        <taxon>Chelicerata</taxon>
        <taxon>Arachnida</taxon>
        <taxon>Araneae</taxon>
        <taxon>Araneomorphae</taxon>
        <taxon>Entelegynae</taxon>
        <taxon>Araneoidea</taxon>
        <taxon>Nephilidae</taxon>
        <taxon>Trichonephila</taxon>
    </lineage>
</organism>
<dbReference type="Proteomes" id="UP000887159">
    <property type="component" value="Unassembled WGS sequence"/>
</dbReference>
<sequence>MDLVMDGQVTRTTPELAPRSANHHTRPTDFETRLVQGGSSGALGLTSLWPSPPRLPRPQSNDKDVL</sequence>
<reference evidence="2" key="1">
    <citation type="submission" date="2020-08" db="EMBL/GenBank/DDBJ databases">
        <title>Multicomponent nature underlies the extraordinary mechanical properties of spider dragline silk.</title>
        <authorList>
            <person name="Kono N."/>
            <person name="Nakamura H."/>
            <person name="Mori M."/>
            <person name="Yoshida Y."/>
            <person name="Ohtoshi R."/>
            <person name="Malay A.D."/>
            <person name="Moran D.A.P."/>
            <person name="Tomita M."/>
            <person name="Numata K."/>
            <person name="Arakawa K."/>
        </authorList>
    </citation>
    <scope>NUCLEOTIDE SEQUENCE</scope>
</reference>
<proteinExistence type="predicted"/>
<protein>
    <submittedName>
        <fullName evidence="2">Uncharacterized protein</fullName>
    </submittedName>
</protein>
<gene>
    <name evidence="2" type="ORF">TNCV_2880161</name>
</gene>
<keyword evidence="3" id="KW-1185">Reference proteome</keyword>
<dbReference type="EMBL" id="BMAU01021376">
    <property type="protein sequence ID" value="GFY26688.1"/>
    <property type="molecule type" value="Genomic_DNA"/>
</dbReference>
<name>A0A8X7BCP5_TRICX</name>
<comment type="caution">
    <text evidence="2">The sequence shown here is derived from an EMBL/GenBank/DDBJ whole genome shotgun (WGS) entry which is preliminary data.</text>
</comment>